<evidence type="ECO:0000313" key="4">
    <source>
        <dbReference type="WBParaSite" id="maker-uti_cns_0000484-snap-gene-0.6-mRNA-1"/>
    </source>
</evidence>
<name>A0A1I8J6C0_9PLAT</name>
<dbReference type="WBParaSite" id="maker-uti_cns_0045956-snap-gene-0.5-mRNA-1">
    <property type="protein sequence ID" value="maker-uti_cns_0045956-snap-gene-0.5-mRNA-1"/>
    <property type="gene ID" value="maker-uti_cns_0045956-snap-gene-0.5"/>
</dbReference>
<dbReference type="WBParaSite" id="maker-uti_cns_0000484-snap-gene-0.6-mRNA-1">
    <property type="protein sequence ID" value="maker-uti_cns_0000484-snap-gene-0.6-mRNA-1"/>
    <property type="gene ID" value="maker-uti_cns_0000484-snap-gene-0.6"/>
</dbReference>
<feature type="transmembrane region" description="Helical" evidence="2">
    <location>
        <begin position="46"/>
        <end position="66"/>
    </location>
</feature>
<accession>A0A1I8J6C0</accession>
<evidence type="ECO:0000256" key="1">
    <source>
        <dbReference type="SAM" id="MobiDB-lite"/>
    </source>
</evidence>
<dbReference type="Proteomes" id="UP000095280">
    <property type="component" value="Unplaced"/>
</dbReference>
<dbReference type="WBParaSite" id="maker-uti_cns_0010842-snap-gene-0.6-mRNA-1">
    <property type="protein sequence ID" value="maker-uti_cns_0010842-snap-gene-0.6-mRNA-1"/>
    <property type="gene ID" value="maker-uti_cns_0010842-snap-gene-0.6"/>
</dbReference>
<feature type="region of interest" description="Disordered" evidence="1">
    <location>
        <begin position="107"/>
        <end position="152"/>
    </location>
</feature>
<keyword evidence="2" id="KW-1133">Transmembrane helix</keyword>
<organism evidence="3 6">
    <name type="scientific">Macrostomum lignano</name>
    <dbReference type="NCBI Taxonomy" id="282301"/>
    <lineage>
        <taxon>Eukaryota</taxon>
        <taxon>Metazoa</taxon>
        <taxon>Spiralia</taxon>
        <taxon>Lophotrochozoa</taxon>
        <taxon>Platyhelminthes</taxon>
        <taxon>Rhabditophora</taxon>
        <taxon>Macrostomorpha</taxon>
        <taxon>Macrostomida</taxon>
        <taxon>Macrostomidae</taxon>
        <taxon>Macrostomum</taxon>
    </lineage>
</organism>
<dbReference type="AlphaFoldDB" id="A0A1I8J6C0"/>
<proteinExistence type="predicted"/>
<sequence>PLWNFSILSLNENRVTETLKQYWWSRDKVTCQATSSASSGLSLDTLGGAFIFFCIGVGIALIMFVAEKIVAKVYGVEWAKNNADAKQVNTLMMMMGPSTANLRASNSSIRPATGGLPRPMTGHGRGSGTGHGRNSVEPVKSPDVMELEQGAR</sequence>
<protein>
    <submittedName>
        <fullName evidence="4 5">PBPe domain-containing protein</fullName>
    </submittedName>
</protein>
<keyword evidence="2" id="KW-0812">Transmembrane</keyword>
<evidence type="ECO:0000256" key="2">
    <source>
        <dbReference type="SAM" id="Phobius"/>
    </source>
</evidence>
<evidence type="ECO:0000313" key="5">
    <source>
        <dbReference type="WBParaSite" id="maker-uti_cns_0010842-snap-gene-0.6-mRNA-1"/>
    </source>
</evidence>
<evidence type="ECO:0000313" key="3">
    <source>
        <dbReference type="Proteomes" id="UP000095280"/>
    </source>
</evidence>
<keyword evidence="3" id="KW-1185">Reference proteome</keyword>
<keyword evidence="2" id="KW-0472">Membrane</keyword>
<evidence type="ECO:0000313" key="6">
    <source>
        <dbReference type="WBParaSite" id="maker-uti_cns_0045956-snap-gene-0.5-mRNA-1"/>
    </source>
</evidence>
<reference evidence="4 5" key="1">
    <citation type="submission" date="2016-11" db="UniProtKB">
        <authorList>
            <consortium name="WormBaseParasite"/>
        </authorList>
    </citation>
    <scope>IDENTIFICATION</scope>
</reference>